<dbReference type="KEGG" id="hdi:HDIA_3292"/>
<dbReference type="CDD" id="cd05233">
    <property type="entry name" value="SDR_c"/>
    <property type="match status" value="1"/>
</dbReference>
<evidence type="ECO:0000313" key="6">
    <source>
        <dbReference type="Proteomes" id="UP000223606"/>
    </source>
</evidence>
<dbReference type="FunFam" id="3.40.50.720:FF:000084">
    <property type="entry name" value="Short-chain dehydrogenase reductase"/>
    <property type="match status" value="1"/>
</dbReference>
<dbReference type="InterPro" id="IPR020904">
    <property type="entry name" value="Sc_DH/Rdtase_CS"/>
</dbReference>
<keyword evidence="2 5" id="KW-0560">Oxidoreductase</keyword>
<sequence>MKPLSGRKAIVTGASSGIGRATALLMLEQGAEVVGLDIAPDASLPFPCLATDVADRDSVRGSIASALETLGRIDILVNSAGIQLDSPMGDLDLPAFDRMLGVNVKGPVLVAEAALPHIPEGGRIINLASELAFLGRAGSSTYAATKAAILGLTRSWARELGPGITVNAVAPGPIDTPLLHFETLSPEVQALEVKNPAGRIGRPEEVAAVIAFLASPAASFITGQCYSADGGAAMH</sequence>
<gene>
    <name evidence="5" type="primary">fabG_20</name>
    <name evidence="5" type="ORF">HDIA_3292</name>
</gene>
<organism evidence="5 6">
    <name type="scientific">Hartmannibacter diazotrophicus</name>
    <dbReference type="NCBI Taxonomy" id="1482074"/>
    <lineage>
        <taxon>Bacteria</taxon>
        <taxon>Pseudomonadati</taxon>
        <taxon>Pseudomonadota</taxon>
        <taxon>Alphaproteobacteria</taxon>
        <taxon>Hyphomicrobiales</taxon>
        <taxon>Pleomorphomonadaceae</taxon>
        <taxon>Hartmannibacter</taxon>
    </lineage>
</organism>
<dbReference type="PANTHER" id="PTHR24321:SF8">
    <property type="entry name" value="ESTRADIOL 17-BETA-DEHYDROGENASE 8-RELATED"/>
    <property type="match status" value="1"/>
</dbReference>
<dbReference type="RefSeq" id="WP_245883909.1">
    <property type="nucleotide sequence ID" value="NZ_LT960614.1"/>
</dbReference>
<dbReference type="InterPro" id="IPR057326">
    <property type="entry name" value="KR_dom"/>
</dbReference>
<feature type="domain" description="Ketoreductase" evidence="4">
    <location>
        <begin position="7"/>
        <end position="177"/>
    </location>
</feature>
<dbReference type="PROSITE" id="PS00061">
    <property type="entry name" value="ADH_SHORT"/>
    <property type="match status" value="1"/>
</dbReference>
<evidence type="ECO:0000256" key="3">
    <source>
        <dbReference type="ARBA" id="ARBA00023027"/>
    </source>
</evidence>
<proteinExistence type="inferred from homology"/>
<dbReference type="GO" id="GO:0004316">
    <property type="term" value="F:3-oxoacyl-[acyl-carrier-protein] reductase (NADPH) activity"/>
    <property type="evidence" value="ECO:0007669"/>
    <property type="project" value="UniProtKB-EC"/>
</dbReference>
<dbReference type="Pfam" id="PF13561">
    <property type="entry name" value="adh_short_C2"/>
    <property type="match status" value="1"/>
</dbReference>
<dbReference type="AlphaFoldDB" id="A0A2C9D9C3"/>
<dbReference type="Proteomes" id="UP000223606">
    <property type="component" value="Chromosome 1"/>
</dbReference>
<evidence type="ECO:0000313" key="5">
    <source>
        <dbReference type="EMBL" id="SON56833.1"/>
    </source>
</evidence>
<dbReference type="PRINTS" id="PR00080">
    <property type="entry name" value="SDRFAMILY"/>
</dbReference>
<evidence type="ECO:0000256" key="2">
    <source>
        <dbReference type="ARBA" id="ARBA00023002"/>
    </source>
</evidence>
<keyword evidence="3" id="KW-0520">NAD</keyword>
<reference evidence="6" key="1">
    <citation type="submission" date="2017-09" db="EMBL/GenBank/DDBJ databases">
        <title>Genome sequence of Nannocystis excedens DSM 71.</title>
        <authorList>
            <person name="Blom J."/>
        </authorList>
    </citation>
    <scope>NUCLEOTIDE SEQUENCE [LARGE SCALE GENOMIC DNA]</scope>
    <source>
        <strain evidence="6">type strain: E19</strain>
    </source>
</reference>
<dbReference type="Gene3D" id="3.40.50.720">
    <property type="entry name" value="NAD(P)-binding Rossmann-like Domain"/>
    <property type="match status" value="1"/>
</dbReference>
<dbReference type="PANTHER" id="PTHR24321">
    <property type="entry name" value="DEHYDROGENASES, SHORT CHAIN"/>
    <property type="match status" value="1"/>
</dbReference>
<evidence type="ECO:0000259" key="4">
    <source>
        <dbReference type="SMART" id="SM00822"/>
    </source>
</evidence>
<protein>
    <submittedName>
        <fullName evidence="5">3-oxoacyl-[acyl-carrier-protein] reductase FabG</fullName>
        <ecNumber evidence="5">1.1.1.100</ecNumber>
    </submittedName>
</protein>
<dbReference type="EC" id="1.1.1.100" evidence="5"/>
<keyword evidence="6" id="KW-1185">Reference proteome</keyword>
<dbReference type="SMART" id="SM00822">
    <property type="entry name" value="PKS_KR"/>
    <property type="match status" value="1"/>
</dbReference>
<dbReference type="SUPFAM" id="SSF51735">
    <property type="entry name" value="NAD(P)-binding Rossmann-fold domains"/>
    <property type="match status" value="1"/>
</dbReference>
<dbReference type="InterPro" id="IPR002347">
    <property type="entry name" value="SDR_fam"/>
</dbReference>
<name>A0A2C9D9C3_9HYPH</name>
<dbReference type="InterPro" id="IPR036291">
    <property type="entry name" value="NAD(P)-bd_dom_sf"/>
</dbReference>
<comment type="similarity">
    <text evidence="1">Belongs to the short-chain dehydrogenases/reductases (SDR) family.</text>
</comment>
<dbReference type="PRINTS" id="PR00081">
    <property type="entry name" value="GDHRDH"/>
</dbReference>
<dbReference type="EMBL" id="LT960614">
    <property type="protein sequence ID" value="SON56833.1"/>
    <property type="molecule type" value="Genomic_DNA"/>
</dbReference>
<evidence type="ECO:0000256" key="1">
    <source>
        <dbReference type="ARBA" id="ARBA00006484"/>
    </source>
</evidence>
<accession>A0A2C9D9C3</accession>